<accession>A0A9P3EPR5</accession>
<evidence type="ECO:0000256" key="1">
    <source>
        <dbReference type="ARBA" id="ARBA00021175"/>
    </source>
</evidence>
<sequence>MMVFSHCLFFSSLLIYYAVARPVVPSQTVMEPSAALPSDVDQYTLPMFDIKPWERVYEVRLAREGYLYGPPLLGNTSFFPTGVLGDAMVARDKAAWFRDVEYVSNNVYPEWNKAATALAKAGGIQSLSSYAVIYEEQWASTLPDGVAPGMLTNWTQDLLFSMERLSINPYVVRRLHPRKDRLPFAVDDRVVQHLAGGSTLEALHRDGRLFFANHSYQAPYPKAPERWTAACTAYFFIHPRSGDFLPLAIKTNMGSDLTYTPMDETNDWLFAKMAFDMNDLFHSQLYHLANTHDVAEPVHQAALRTMSARHPVRGYLDRLMYQAYAVRPIGEEFLFNDGGFYDSSFALPNWAGKKFATDAYWEHAGHFKATNFYQDLFDRGLVDCTYGPRLTSFPFYETVAPMVEAIEEFTRTFVELYYPEEALMDVDNELQDWIIEAIEAAEVIDFVPAPMRERQQLISVLSHMAFLAGIAHHALNGATVGEASGVLPLHPSSFNRPLPETKGSIDSLLPWLHNETEALKQASLLVRFNRPLLDEQEGNLPHMFSGSSFLARTGTAIHHAERRFREKMWAISDDIRVRQFDERGLSQGMPFIWRSIDPRKIPYYLCV</sequence>
<protein>
    <recommendedName>
        <fullName evidence="1">Manganese lipoxygenase</fullName>
    </recommendedName>
</protein>
<keyword evidence="5" id="KW-0732">Signal</keyword>
<organism evidence="7 8">
    <name type="scientific">Aspergillus pseudoviridinutans</name>
    <dbReference type="NCBI Taxonomy" id="1517512"/>
    <lineage>
        <taxon>Eukaryota</taxon>
        <taxon>Fungi</taxon>
        <taxon>Dikarya</taxon>
        <taxon>Ascomycota</taxon>
        <taxon>Pezizomycotina</taxon>
        <taxon>Eurotiomycetes</taxon>
        <taxon>Eurotiomycetidae</taxon>
        <taxon>Eurotiales</taxon>
        <taxon>Aspergillaceae</taxon>
        <taxon>Aspergillus</taxon>
        <taxon>Aspergillus subgen. Fumigati</taxon>
    </lineage>
</organism>
<dbReference type="GO" id="GO:0043651">
    <property type="term" value="P:linoleic acid metabolic process"/>
    <property type="evidence" value="ECO:0007669"/>
    <property type="project" value="UniProtKB-ARBA"/>
</dbReference>
<comment type="caution">
    <text evidence="7">The sequence shown here is derived from an EMBL/GenBank/DDBJ whole genome shotgun (WGS) entry which is preliminary data.</text>
</comment>
<dbReference type="InterPro" id="IPR000907">
    <property type="entry name" value="LipOase"/>
</dbReference>
<dbReference type="AlphaFoldDB" id="A0A9P3EPR5"/>
<dbReference type="GO" id="GO:0050584">
    <property type="term" value="F:linoleate 11-lipoxygenase activity"/>
    <property type="evidence" value="ECO:0007669"/>
    <property type="project" value="UniProtKB-ARBA"/>
</dbReference>
<dbReference type="InterPro" id="IPR036226">
    <property type="entry name" value="LipOase_C_sf"/>
</dbReference>
<dbReference type="PROSITE" id="PS51393">
    <property type="entry name" value="LIPOXYGENASE_3"/>
    <property type="match status" value="1"/>
</dbReference>
<dbReference type="Gene3D" id="1.20.245.10">
    <property type="entry name" value="Lipoxygenase-1, Domain 5"/>
    <property type="match status" value="1"/>
</dbReference>
<gene>
    <name evidence="7" type="ORF">Asppvi_002080</name>
</gene>
<evidence type="ECO:0000256" key="3">
    <source>
        <dbReference type="ARBA" id="ARBA00022964"/>
    </source>
</evidence>
<keyword evidence="3" id="KW-0223">Dioxygenase</keyword>
<keyword evidence="2" id="KW-0479">Metal-binding</keyword>
<evidence type="ECO:0000256" key="5">
    <source>
        <dbReference type="SAM" id="SignalP"/>
    </source>
</evidence>
<proteinExistence type="predicted"/>
<evidence type="ECO:0000313" key="7">
    <source>
        <dbReference type="EMBL" id="GIJ83261.1"/>
    </source>
</evidence>
<dbReference type="GeneID" id="67000692"/>
<name>A0A9P3EPR5_9EURO</name>
<dbReference type="OrthoDB" id="407298at2759"/>
<dbReference type="GO" id="GO:0034440">
    <property type="term" value="P:lipid oxidation"/>
    <property type="evidence" value="ECO:0007669"/>
    <property type="project" value="InterPro"/>
</dbReference>
<evidence type="ECO:0000313" key="8">
    <source>
        <dbReference type="Proteomes" id="UP001043456"/>
    </source>
</evidence>
<feature type="signal peptide" evidence="5">
    <location>
        <begin position="1"/>
        <end position="20"/>
    </location>
</feature>
<keyword evidence="8" id="KW-1185">Reference proteome</keyword>
<dbReference type="Gene3D" id="3.10.450.60">
    <property type="match status" value="1"/>
</dbReference>
<feature type="domain" description="Lipoxygenase" evidence="6">
    <location>
        <begin position="29"/>
        <end position="607"/>
    </location>
</feature>
<evidence type="ECO:0000256" key="4">
    <source>
        <dbReference type="ARBA" id="ARBA00023002"/>
    </source>
</evidence>
<feature type="chain" id="PRO_5040441029" description="Manganese lipoxygenase" evidence="5">
    <location>
        <begin position="21"/>
        <end position="607"/>
    </location>
</feature>
<reference evidence="7 8" key="1">
    <citation type="submission" date="2018-10" db="EMBL/GenBank/DDBJ databases">
        <title>Pan-genome distribution and transcriptional activeness of fungal secondary metabolism genes in Aspergillus section Fumigati.</title>
        <authorList>
            <person name="Takahashi H."/>
            <person name="Umemura M."/>
            <person name="Ninomiya A."/>
            <person name="Kusuya Y."/>
            <person name="Urayama S."/>
            <person name="Shimizu M."/>
            <person name="Watanabe A."/>
            <person name="Kamei K."/>
            <person name="Yaguchi T."/>
            <person name="Hagiwara D."/>
        </authorList>
    </citation>
    <scope>NUCLEOTIDE SEQUENCE [LARGE SCALE GENOMIC DNA]</scope>
    <source>
        <strain evidence="7 8">IFM 55266</strain>
    </source>
</reference>
<dbReference type="Proteomes" id="UP001043456">
    <property type="component" value="Unassembled WGS sequence"/>
</dbReference>
<dbReference type="EMBL" id="BHVY01000002">
    <property type="protein sequence ID" value="GIJ83261.1"/>
    <property type="molecule type" value="Genomic_DNA"/>
</dbReference>
<keyword evidence="4" id="KW-0560">Oxidoreductase</keyword>
<dbReference type="SUPFAM" id="SSF48484">
    <property type="entry name" value="Lipoxigenase"/>
    <property type="match status" value="1"/>
</dbReference>
<dbReference type="InterPro" id="IPR013819">
    <property type="entry name" value="LipOase_C"/>
</dbReference>
<dbReference type="Pfam" id="PF00305">
    <property type="entry name" value="Lipoxygenase"/>
    <property type="match status" value="1"/>
</dbReference>
<evidence type="ECO:0000256" key="2">
    <source>
        <dbReference type="ARBA" id="ARBA00022723"/>
    </source>
</evidence>
<dbReference type="PANTHER" id="PTHR11771">
    <property type="entry name" value="LIPOXYGENASE"/>
    <property type="match status" value="1"/>
</dbReference>
<dbReference type="GO" id="GO:0046872">
    <property type="term" value="F:metal ion binding"/>
    <property type="evidence" value="ECO:0007669"/>
    <property type="project" value="UniProtKB-KW"/>
</dbReference>
<evidence type="ECO:0000259" key="6">
    <source>
        <dbReference type="PROSITE" id="PS51393"/>
    </source>
</evidence>
<dbReference type="RefSeq" id="XP_043154008.1">
    <property type="nucleotide sequence ID" value="XM_043298073.1"/>
</dbReference>